<dbReference type="RefSeq" id="WP_224163583.1">
    <property type="nucleotide sequence ID" value="NZ_JAIRBT010000033.1"/>
</dbReference>
<comment type="caution">
    <text evidence="2">The sequence shown here is derived from an EMBL/GenBank/DDBJ whole genome shotgun (WGS) entry which is preliminary data.</text>
</comment>
<proteinExistence type="predicted"/>
<evidence type="ECO:0000313" key="3">
    <source>
        <dbReference type="Proteomes" id="UP000774958"/>
    </source>
</evidence>
<reference evidence="2 3" key="1">
    <citation type="submission" date="2021-09" db="EMBL/GenBank/DDBJ databases">
        <title>Aeromonas schubertii isolated from Asian sea bass.</title>
        <authorList>
            <person name="Pinpimai K."/>
        </authorList>
    </citation>
    <scope>NUCLEOTIDE SEQUENCE [LARGE SCALE GENOMIC DNA]</scope>
    <source>
        <strain evidence="2 3">CHULA2021a</strain>
    </source>
</reference>
<sequence length="613" mass="70789">MLDLYLKTRGISDCITSDLHSIEYINSTENKKNTDFISAYLDKDSIYRYSLLLSGSWGSGKTHYIKSYIKANNKTWRESGPIYISLYGMSALEHVEDEILKCNFPFLKNPNFKLLAKVGNSALGAIGMHALDVNGASILTPPKNKIYVFDDVERSAIPLNDILGYVNNLVEHQDCKVILVADESVLEKNEQYKIEKEKVIGKTLTFNTSIKNALEAFSYELRSKKTTEFLIENITQIISFYKESKQTNLRIYQQSLWDFEGVYLAIEEGYANNNKAMLALFFYFIAVTTEIKLSRLSFDELPDARNRLLDYADNDKSGQNFKDMKSRYAMVNFDDPMLPHAAIRECLLNGYIDHQVINNHLATTNFFIKRGSEPFWKTLWHSDSRTDEDLDSALAELNKSLEDKSIVNEFVFKHVVGIKLQLVDIGIDKRNKNEVVSELIKYLQDVVERKLMKLDRLHGKQYFDDYYDSLGYILRHSPEFIAISDEIENLRDAARNNFSKDETDNLLALLTENSDAFNNELMDRSRYGLLPVLAAFDANEIVDALLQLHPSHMCDVLKNLKYRYEYGGEHLTRELPWLLDLKNALLSKDDISKFKMHAIERHIRFFIDPIISR</sequence>
<organism evidence="2 3">
    <name type="scientific">Aeromonas schubertii</name>
    <dbReference type="NCBI Taxonomy" id="652"/>
    <lineage>
        <taxon>Bacteria</taxon>
        <taxon>Pseudomonadati</taxon>
        <taxon>Pseudomonadota</taxon>
        <taxon>Gammaproteobacteria</taxon>
        <taxon>Aeromonadales</taxon>
        <taxon>Aeromonadaceae</taxon>
        <taxon>Aeromonas</taxon>
    </lineage>
</organism>
<gene>
    <name evidence="2" type="ORF">LA374_17830</name>
</gene>
<dbReference type="Proteomes" id="UP000774958">
    <property type="component" value="Unassembled WGS sequence"/>
</dbReference>
<dbReference type="InterPro" id="IPR011646">
    <property type="entry name" value="KAP_P-loop"/>
</dbReference>
<evidence type="ECO:0000259" key="1">
    <source>
        <dbReference type="Pfam" id="PF07693"/>
    </source>
</evidence>
<feature type="domain" description="KAP NTPase" evidence="1">
    <location>
        <begin position="144"/>
        <end position="256"/>
    </location>
</feature>
<protein>
    <submittedName>
        <fullName evidence="2">KAP family NTPase</fullName>
    </submittedName>
</protein>
<dbReference type="EMBL" id="JAIRBT010000033">
    <property type="protein sequence ID" value="MBZ6068052.1"/>
    <property type="molecule type" value="Genomic_DNA"/>
</dbReference>
<accession>A0ABS7VF84</accession>
<dbReference type="Pfam" id="PF07693">
    <property type="entry name" value="KAP_NTPase"/>
    <property type="match status" value="1"/>
</dbReference>
<evidence type="ECO:0000313" key="2">
    <source>
        <dbReference type="EMBL" id="MBZ6068052.1"/>
    </source>
</evidence>
<name>A0ABS7VF84_9GAMM</name>
<keyword evidence="3" id="KW-1185">Reference proteome</keyword>